<name>A0A1U9K508_9BACL</name>
<evidence type="ECO:0000256" key="7">
    <source>
        <dbReference type="PROSITE-ProRule" id="PRU01023"/>
    </source>
</evidence>
<feature type="binding site" evidence="7">
    <location>
        <begin position="111"/>
        <end position="117"/>
    </location>
    <ligand>
        <name>S-adenosyl-L-methionine</name>
        <dbReference type="ChEBI" id="CHEBI:59789"/>
    </ligand>
</feature>
<dbReference type="GO" id="GO:0008757">
    <property type="term" value="F:S-adenosylmethionine-dependent methyltransferase activity"/>
    <property type="evidence" value="ECO:0007669"/>
    <property type="project" value="InterPro"/>
</dbReference>
<sequence>MPELPNAYKEQMRTLLGEADYRAFMRAYTKSPVRGLRTNTLKVSPSELKEMVPFHLKPVEWCPAGFYYSSKDSPGKHPYHDAGLYYIQEPSAMAVVEQLDPQPGERVLDLCAAPGGKSTQIAAKMGGQGWLISNEIHSQRVNVLTENLERCGVCNATVLNESPQRLASRFTAFFDRILVDAPCSGEGMFRKNPDAVNEWSPQHVLGCTRRQREILDAAIPMLRPGGRLVYSTCTFNTRENEEIVDYLLHTFPDLTLQKAQNHRHFTPGIARETRARTLNEHVARLWPHQLEGEGHFIAVFKKQGDADSPAKETGYPKAALSADLLEKWRTFERDTLTAPLSEKRRIVFGSHLYDIPPDLPDLRGIRVKRPGLYLGEFKKNRFEPSHALAMALTKQNARLVTFLSSKRIGDVAAYLRGETVTAKSSQKGWTLVTVDGFPLGWGKQVGTVVKNHLPKRLRRHVDSY</sequence>
<dbReference type="Gene3D" id="3.40.50.150">
    <property type="entry name" value="Vaccinia Virus protein VP39"/>
    <property type="match status" value="1"/>
</dbReference>
<keyword evidence="4 7" id="KW-0808">Transferase</keyword>
<dbReference type="RefSeq" id="WP_077718945.1">
    <property type="nucleotide sequence ID" value="NZ_CP019699.1"/>
</dbReference>
<comment type="similarity">
    <text evidence="1 7">Belongs to the class I-like SAM-binding methyltransferase superfamily. RsmB/NOP family.</text>
</comment>
<dbReference type="InterPro" id="IPR027391">
    <property type="entry name" value="Nol1_Nop2_Fmu_2"/>
</dbReference>
<dbReference type="PRINTS" id="PR02008">
    <property type="entry name" value="RCMTFAMILY"/>
</dbReference>
<evidence type="ECO:0000313" key="9">
    <source>
        <dbReference type="EMBL" id="AQS55125.1"/>
    </source>
</evidence>
<dbReference type="Gene3D" id="3.30.70.1170">
    <property type="entry name" value="Sun protein, domain 3"/>
    <property type="match status" value="1"/>
</dbReference>
<dbReference type="InterPro" id="IPR023267">
    <property type="entry name" value="RCMT"/>
</dbReference>
<dbReference type="InterPro" id="IPR031341">
    <property type="entry name" value="Methyltr_RsmF_N"/>
</dbReference>
<dbReference type="GO" id="GO:0003723">
    <property type="term" value="F:RNA binding"/>
    <property type="evidence" value="ECO:0007669"/>
    <property type="project" value="UniProtKB-UniRule"/>
</dbReference>
<dbReference type="Pfam" id="PF13636">
    <property type="entry name" value="Methyltranf_PUA"/>
    <property type="match status" value="1"/>
</dbReference>
<dbReference type="Gene3D" id="2.30.130.60">
    <property type="match status" value="1"/>
</dbReference>
<keyword evidence="6 7" id="KW-0694">RNA-binding</keyword>
<proteinExistence type="inferred from homology"/>
<dbReference type="CDD" id="cd02440">
    <property type="entry name" value="AdoMet_MTases"/>
    <property type="match status" value="1"/>
</dbReference>
<dbReference type="InterPro" id="IPR018314">
    <property type="entry name" value="RsmB/NOL1/NOP2-like_CS"/>
</dbReference>
<dbReference type="GO" id="GO:0006396">
    <property type="term" value="P:RNA processing"/>
    <property type="evidence" value="ECO:0007669"/>
    <property type="project" value="InterPro"/>
</dbReference>
<reference evidence="9 10" key="1">
    <citation type="journal article" date="2015" name="Int. J. Syst. Evol. Microbiol.">
        <title>Novibacillus thermophilus gen. nov., sp. nov., a Gram-staining-negative and moderately thermophilic member of the family Thermoactinomycetaceae.</title>
        <authorList>
            <person name="Yang G."/>
            <person name="Chen J."/>
            <person name="Zhou S."/>
        </authorList>
    </citation>
    <scope>NUCLEOTIDE SEQUENCE [LARGE SCALE GENOMIC DNA]</scope>
    <source>
        <strain evidence="9 10">SG-1</strain>
    </source>
</reference>
<feature type="domain" description="SAM-dependent MTase RsmB/NOP-type" evidence="8">
    <location>
        <begin position="24"/>
        <end position="303"/>
    </location>
</feature>
<dbReference type="Proteomes" id="UP000188603">
    <property type="component" value="Chromosome"/>
</dbReference>
<dbReference type="PROSITE" id="PS01153">
    <property type="entry name" value="NOL1_NOP2_SUN"/>
    <property type="match status" value="1"/>
</dbReference>
<evidence type="ECO:0000256" key="5">
    <source>
        <dbReference type="ARBA" id="ARBA00022691"/>
    </source>
</evidence>
<dbReference type="InterPro" id="IPR001678">
    <property type="entry name" value="MeTrfase_RsmB-F_NOP2_dom"/>
</dbReference>
<protein>
    <recommendedName>
        <fullName evidence="8">SAM-dependent MTase RsmB/NOP-type domain-containing protein</fullName>
    </recommendedName>
</protein>
<evidence type="ECO:0000256" key="3">
    <source>
        <dbReference type="ARBA" id="ARBA00022603"/>
    </source>
</evidence>
<dbReference type="STRING" id="1471761.B0W44_04410"/>
<accession>A0A1U9K508</accession>
<evidence type="ECO:0000256" key="1">
    <source>
        <dbReference type="ARBA" id="ARBA00007494"/>
    </source>
</evidence>
<evidence type="ECO:0000256" key="2">
    <source>
        <dbReference type="ARBA" id="ARBA00022490"/>
    </source>
</evidence>
<dbReference type="PANTHER" id="PTHR22807">
    <property type="entry name" value="NOP2 YEAST -RELATED NOL1/NOP2/FMU SUN DOMAIN-CONTAINING"/>
    <property type="match status" value="1"/>
</dbReference>
<dbReference type="InterPro" id="IPR049560">
    <property type="entry name" value="MeTrfase_RsmB-F_NOP2_cat"/>
</dbReference>
<keyword evidence="2" id="KW-0963">Cytoplasm</keyword>
<dbReference type="Pfam" id="PF17125">
    <property type="entry name" value="Methyltr_RsmF_N"/>
    <property type="match status" value="1"/>
</dbReference>
<dbReference type="PANTHER" id="PTHR22807:SF30">
    <property type="entry name" value="28S RRNA (CYTOSINE(4447)-C(5))-METHYLTRANSFERASE-RELATED"/>
    <property type="match status" value="1"/>
</dbReference>
<dbReference type="Pfam" id="PF01189">
    <property type="entry name" value="Methyltr_RsmB-F"/>
    <property type="match status" value="1"/>
</dbReference>
<dbReference type="AlphaFoldDB" id="A0A1U9K508"/>
<feature type="binding site" evidence="7">
    <location>
        <position position="135"/>
    </location>
    <ligand>
        <name>S-adenosyl-L-methionine</name>
        <dbReference type="ChEBI" id="CHEBI:59789"/>
    </ligand>
</feature>
<gene>
    <name evidence="9" type="ORF">B0W44_04410</name>
</gene>
<dbReference type="GO" id="GO:0001510">
    <property type="term" value="P:RNA methylation"/>
    <property type="evidence" value="ECO:0007669"/>
    <property type="project" value="InterPro"/>
</dbReference>
<comment type="caution">
    <text evidence="7">Lacks conserved residue(s) required for the propagation of feature annotation.</text>
</comment>
<dbReference type="GO" id="GO:0008173">
    <property type="term" value="F:RNA methyltransferase activity"/>
    <property type="evidence" value="ECO:0007669"/>
    <property type="project" value="InterPro"/>
</dbReference>
<dbReference type="NCBIfam" id="TIGR00446">
    <property type="entry name" value="nop2p"/>
    <property type="match status" value="1"/>
</dbReference>
<keyword evidence="3 7" id="KW-0489">Methyltransferase</keyword>
<evidence type="ECO:0000259" key="8">
    <source>
        <dbReference type="PROSITE" id="PS51686"/>
    </source>
</evidence>
<keyword evidence="5 7" id="KW-0949">S-adenosyl-L-methionine</keyword>
<dbReference type="EMBL" id="CP019699">
    <property type="protein sequence ID" value="AQS55125.1"/>
    <property type="molecule type" value="Genomic_DNA"/>
</dbReference>
<organism evidence="9 10">
    <name type="scientific">Novibacillus thermophilus</name>
    <dbReference type="NCBI Taxonomy" id="1471761"/>
    <lineage>
        <taxon>Bacteria</taxon>
        <taxon>Bacillati</taxon>
        <taxon>Bacillota</taxon>
        <taxon>Bacilli</taxon>
        <taxon>Bacillales</taxon>
        <taxon>Thermoactinomycetaceae</taxon>
        <taxon>Novibacillus</taxon>
    </lineage>
</organism>
<dbReference type="Pfam" id="PF17126">
    <property type="entry name" value="RsmF_methylt_CI"/>
    <property type="match status" value="1"/>
</dbReference>
<dbReference type="SUPFAM" id="SSF53335">
    <property type="entry name" value="S-adenosyl-L-methionine-dependent methyltransferases"/>
    <property type="match status" value="1"/>
</dbReference>
<dbReference type="OrthoDB" id="9810297at2"/>
<evidence type="ECO:0000256" key="4">
    <source>
        <dbReference type="ARBA" id="ARBA00022679"/>
    </source>
</evidence>
<keyword evidence="10" id="KW-1185">Reference proteome</keyword>
<evidence type="ECO:0000256" key="6">
    <source>
        <dbReference type="ARBA" id="ARBA00022884"/>
    </source>
</evidence>
<feature type="active site" description="Nucleophile" evidence="7">
    <location>
        <position position="233"/>
    </location>
</feature>
<dbReference type="KEGG" id="ntr:B0W44_04410"/>
<dbReference type="InterPro" id="IPR029063">
    <property type="entry name" value="SAM-dependent_MTases_sf"/>
</dbReference>
<evidence type="ECO:0000313" key="10">
    <source>
        <dbReference type="Proteomes" id="UP000188603"/>
    </source>
</evidence>
<dbReference type="InterPro" id="IPR031340">
    <property type="entry name" value="RsmF_methylt_CI"/>
</dbReference>
<dbReference type="PROSITE" id="PS51686">
    <property type="entry name" value="SAM_MT_RSMB_NOP"/>
    <property type="match status" value="1"/>
</dbReference>
<dbReference type="InterPro" id="IPR011023">
    <property type="entry name" value="Nop2p"/>
</dbReference>
<dbReference type="CDD" id="cd21147">
    <property type="entry name" value="RsmF_methylt_CTD1"/>
    <property type="match status" value="1"/>
</dbReference>
<feature type="binding site" evidence="7">
    <location>
        <position position="180"/>
    </location>
    <ligand>
        <name>S-adenosyl-L-methionine</name>
        <dbReference type="ChEBI" id="CHEBI:59789"/>
    </ligand>
</feature>